<dbReference type="KEGG" id="ebm:SG0102_23800"/>
<gene>
    <name evidence="1" type="ORF">SG0102_23800</name>
</gene>
<sequence>MIVARKEYIKSKKKIRKPKKRNPVQRKDQVITATDDIILTNSKNGKQRSAAWLIAHEDELTSQDEL</sequence>
<evidence type="ECO:0000313" key="2">
    <source>
        <dbReference type="Proteomes" id="UP000268059"/>
    </source>
</evidence>
<dbReference type="EMBL" id="AP019309">
    <property type="protein sequence ID" value="BBH27446.1"/>
    <property type="molecule type" value="Genomic_DNA"/>
</dbReference>
<protein>
    <submittedName>
        <fullName evidence="1">Uncharacterized protein</fullName>
    </submittedName>
</protein>
<dbReference type="AlphaFoldDB" id="A0A3G9JA51"/>
<accession>A0A3G9JA51</accession>
<dbReference type="InParanoid" id="A0A3G9JA51"/>
<evidence type="ECO:0000313" key="1">
    <source>
        <dbReference type="EMBL" id="BBH27446.1"/>
    </source>
</evidence>
<name>A0A3G9JA51_9FIRM</name>
<dbReference type="Proteomes" id="UP000268059">
    <property type="component" value="Chromosome"/>
</dbReference>
<organism evidence="1 2">
    <name type="scientific">Intestinibaculum porci</name>
    <dbReference type="NCBI Taxonomy" id="2487118"/>
    <lineage>
        <taxon>Bacteria</taxon>
        <taxon>Bacillati</taxon>
        <taxon>Bacillota</taxon>
        <taxon>Erysipelotrichia</taxon>
        <taxon>Erysipelotrichales</taxon>
        <taxon>Erysipelotrichaceae</taxon>
        <taxon>Intestinibaculum</taxon>
    </lineage>
</organism>
<reference evidence="1 2" key="1">
    <citation type="submission" date="2018-11" db="EMBL/GenBank/DDBJ databases">
        <title>Novel Erysipelotrichaceae bacterium isolated from small intestine of a swine.</title>
        <authorList>
            <person name="Kim J.S."/>
            <person name="Choe H."/>
            <person name="Lee Y.R."/>
            <person name="Kim K.M."/>
            <person name="Park D.S."/>
        </authorList>
    </citation>
    <scope>NUCLEOTIDE SEQUENCE [LARGE SCALE GENOMIC DNA]</scope>
    <source>
        <strain evidence="1 2">SG0102</strain>
    </source>
</reference>
<proteinExistence type="predicted"/>
<keyword evidence="2" id="KW-1185">Reference proteome</keyword>